<feature type="region of interest" description="Disordered" evidence="1">
    <location>
        <begin position="48"/>
        <end position="67"/>
    </location>
</feature>
<name>A0A8S5TQX4_9CAUD</name>
<dbReference type="EMBL" id="BK015906">
    <property type="protein sequence ID" value="DAF84610.1"/>
    <property type="molecule type" value="Genomic_DNA"/>
</dbReference>
<organism evidence="2">
    <name type="scientific">Myoviridae sp. ctY1522</name>
    <dbReference type="NCBI Taxonomy" id="2825124"/>
    <lineage>
        <taxon>Viruses</taxon>
        <taxon>Duplodnaviria</taxon>
        <taxon>Heunggongvirae</taxon>
        <taxon>Uroviricota</taxon>
        <taxon>Caudoviricetes</taxon>
    </lineage>
</organism>
<proteinExistence type="predicted"/>
<evidence type="ECO:0000256" key="1">
    <source>
        <dbReference type="SAM" id="MobiDB-lite"/>
    </source>
</evidence>
<reference evidence="2" key="1">
    <citation type="journal article" date="2021" name="Proc. Natl. Acad. Sci. U.S.A.">
        <title>A Catalog of Tens of Thousands of Viruses from Human Metagenomes Reveals Hidden Associations with Chronic Diseases.</title>
        <authorList>
            <person name="Tisza M.J."/>
            <person name="Buck C.B."/>
        </authorList>
    </citation>
    <scope>NUCLEOTIDE SEQUENCE</scope>
    <source>
        <strain evidence="2">CtY1522</strain>
    </source>
</reference>
<accession>A0A8S5TQX4</accession>
<protein>
    <submittedName>
        <fullName evidence="2">Uncharacterized protein</fullName>
    </submittedName>
</protein>
<evidence type="ECO:0000313" key="2">
    <source>
        <dbReference type="EMBL" id="DAF84610.1"/>
    </source>
</evidence>
<sequence length="305" mass="34189">MRIFYFPMDLQLFADGAAGADGGADTGAAEQSVVAGRGAPKVLYGKQHEAGADQTGTADKGAAQQPSRDFNAEFSKMIKGEFKDAYETQLRKNLDSRLRTYRGMEETMNRQNPIMDQLAQRYGVDRNDLDGISKALSMDDAWMEQEAVEKGMSKEQLAYQKRLERESAELRTQIENQKRQAEADKRYAVMLQQAESLKQKYGSFDLETELQNPQFRQLMSVPGMDMETAFTVIHKDELIPAAMQYTADRVRESVAADIRAGQNRFEESATTSAPAVSVKADPSKYTHKDLAEIRARVARGEKITF</sequence>